<dbReference type="EMBL" id="CAJNRG010000290">
    <property type="protein sequence ID" value="CAF1992792.1"/>
    <property type="molecule type" value="Genomic_DNA"/>
</dbReference>
<name>A0A816EXL8_9BILA</name>
<gene>
    <name evidence="8" type="ORF">BYL167_LOCUS16703</name>
    <name evidence="1" type="ORF">CJN711_LOCUS35176</name>
    <name evidence="2" type="ORF">KQP761_LOCUS30150</name>
    <name evidence="4" type="ORF">MBJ925_LOCUS13200</name>
    <name evidence="7" type="ORF">OVN521_LOCUS18175</name>
    <name evidence="6" type="ORF">UXM345_LOCUS15549</name>
    <name evidence="5" type="ORF">WKI299_LOCUS32897</name>
    <name evidence="3" type="ORF">XDN619_LOCUS2938</name>
</gene>
<dbReference type="EMBL" id="CAJNRF010015278">
    <property type="protein sequence ID" value="CAF2170060.1"/>
    <property type="molecule type" value="Genomic_DNA"/>
</dbReference>
<organism evidence="2 9">
    <name type="scientific">Rotaria magnacalcarata</name>
    <dbReference type="NCBI Taxonomy" id="392030"/>
    <lineage>
        <taxon>Eukaryota</taxon>
        <taxon>Metazoa</taxon>
        <taxon>Spiralia</taxon>
        <taxon>Gnathifera</taxon>
        <taxon>Rotifera</taxon>
        <taxon>Eurotatoria</taxon>
        <taxon>Bdelloidea</taxon>
        <taxon>Philodinida</taxon>
        <taxon>Philodinidae</taxon>
        <taxon>Rotaria</taxon>
    </lineage>
</organism>
<dbReference type="Proteomes" id="UP000663856">
    <property type="component" value="Unassembled WGS sequence"/>
</dbReference>
<evidence type="ECO:0000313" key="4">
    <source>
        <dbReference type="EMBL" id="CAF2051962.1"/>
    </source>
</evidence>
<evidence type="ECO:0000313" key="10">
    <source>
        <dbReference type="Proteomes" id="UP000663866"/>
    </source>
</evidence>
<evidence type="ECO:0000313" key="1">
    <source>
        <dbReference type="EMBL" id="CAF1600892.1"/>
    </source>
</evidence>
<dbReference type="Proteomes" id="UP000663855">
    <property type="component" value="Unassembled WGS sequence"/>
</dbReference>
<evidence type="ECO:0000313" key="3">
    <source>
        <dbReference type="EMBL" id="CAF1992792.1"/>
    </source>
</evidence>
<dbReference type="Proteomes" id="UP000663834">
    <property type="component" value="Unassembled WGS sequence"/>
</dbReference>
<evidence type="ECO:0000313" key="8">
    <source>
        <dbReference type="EMBL" id="CAF4056230.1"/>
    </source>
</evidence>
<dbReference type="EMBL" id="CAJNRE010005996">
    <property type="protein sequence ID" value="CAF2051962.1"/>
    <property type="molecule type" value="Genomic_DNA"/>
</dbReference>
<evidence type="ECO:0000313" key="7">
    <source>
        <dbReference type="EMBL" id="CAF4053947.1"/>
    </source>
</evidence>
<dbReference type="EMBL" id="CAJNOW010016708">
    <property type="protein sequence ID" value="CAF1651894.1"/>
    <property type="molecule type" value="Genomic_DNA"/>
</dbReference>
<evidence type="ECO:0000313" key="5">
    <source>
        <dbReference type="EMBL" id="CAF2170060.1"/>
    </source>
</evidence>
<dbReference type="Proteomes" id="UP000663866">
    <property type="component" value="Unassembled WGS sequence"/>
</dbReference>
<evidence type="ECO:0000313" key="2">
    <source>
        <dbReference type="EMBL" id="CAF1651894.1"/>
    </source>
</evidence>
<keyword evidence="10" id="KW-1185">Reference proteome</keyword>
<dbReference type="Proteomes" id="UP000663842">
    <property type="component" value="Unassembled WGS sequence"/>
</dbReference>
<dbReference type="Proteomes" id="UP000681967">
    <property type="component" value="Unassembled WGS sequence"/>
</dbReference>
<proteinExistence type="predicted"/>
<sequence>MVSSVAGVWFFADRGDILQRILDYFPHHHITNSNFHDKLAIMVINSSINLGADHSEIVRNFQQNNIVLCIVANGAFPIANWNFYRDLARATGGEYMLLRDVPSILAKALFSAVGGEYTLRQAFLHSRMPSLQIPVNNGDNTEEQNQEINDIGDLNFDHGFPQ</sequence>
<dbReference type="Proteomes" id="UP000663824">
    <property type="component" value="Unassembled WGS sequence"/>
</dbReference>
<dbReference type="OrthoDB" id="10069740at2759"/>
<evidence type="ECO:0000313" key="9">
    <source>
        <dbReference type="Proteomes" id="UP000663834"/>
    </source>
</evidence>
<dbReference type="Proteomes" id="UP000663887">
    <property type="component" value="Unassembled WGS sequence"/>
</dbReference>
<dbReference type="EMBL" id="CAJNOV010017171">
    <property type="protein sequence ID" value="CAF1600892.1"/>
    <property type="molecule type" value="Genomic_DNA"/>
</dbReference>
<dbReference type="EMBL" id="CAJOBH010006437">
    <property type="protein sequence ID" value="CAF4056230.1"/>
    <property type="molecule type" value="Genomic_DNA"/>
</dbReference>
<reference evidence="2" key="1">
    <citation type="submission" date="2021-02" db="EMBL/GenBank/DDBJ databases">
        <authorList>
            <person name="Nowell W R."/>
        </authorList>
    </citation>
    <scope>NUCLEOTIDE SEQUENCE</scope>
</reference>
<dbReference type="AlphaFoldDB" id="A0A816EXL8"/>
<dbReference type="EMBL" id="CAJOBF010001857">
    <property type="protein sequence ID" value="CAF3990063.1"/>
    <property type="molecule type" value="Genomic_DNA"/>
</dbReference>
<comment type="caution">
    <text evidence="2">The sequence shown here is derived from an EMBL/GenBank/DDBJ whole genome shotgun (WGS) entry which is preliminary data.</text>
</comment>
<dbReference type="EMBL" id="CAJOBG010003259">
    <property type="protein sequence ID" value="CAF4053947.1"/>
    <property type="molecule type" value="Genomic_DNA"/>
</dbReference>
<accession>A0A816EXL8</accession>
<protein>
    <submittedName>
        <fullName evidence="2">Uncharacterized protein</fullName>
    </submittedName>
</protein>
<evidence type="ECO:0000313" key="6">
    <source>
        <dbReference type="EMBL" id="CAF3990063.1"/>
    </source>
</evidence>